<dbReference type="PANTHER" id="PTHR19282">
    <property type="entry name" value="TETRASPANIN"/>
    <property type="match status" value="1"/>
</dbReference>
<dbReference type="PRINTS" id="PR00259">
    <property type="entry name" value="TMFOUR"/>
</dbReference>
<evidence type="ECO:0000256" key="3">
    <source>
        <dbReference type="ARBA" id="ARBA00022989"/>
    </source>
</evidence>
<feature type="transmembrane region" description="Helical" evidence="6">
    <location>
        <begin position="250"/>
        <end position="270"/>
    </location>
</feature>
<keyword evidence="2 6" id="KW-0812">Transmembrane</keyword>
<evidence type="ECO:0000313" key="8">
    <source>
        <dbReference type="RefSeq" id="XP_072607337.1"/>
    </source>
</evidence>
<comment type="subcellular location">
    <subcellularLocation>
        <location evidence="1">Membrane</location>
        <topology evidence="1">Multi-pass membrane protein</topology>
    </subcellularLocation>
</comment>
<reference evidence="7" key="1">
    <citation type="submission" date="2025-05" db="UniProtKB">
        <authorList>
            <consortium name="RefSeq"/>
        </authorList>
    </citation>
    <scope>NUCLEOTIDE SEQUENCE [LARGE SCALE GENOMIC DNA]</scope>
</reference>
<protein>
    <submittedName>
        <fullName evidence="8">Tetraspanin-10</fullName>
    </submittedName>
</protein>
<organism evidence="7 8">
    <name type="scientific">Vulpes vulpes</name>
    <name type="common">Red fox</name>
    <dbReference type="NCBI Taxonomy" id="9627"/>
    <lineage>
        <taxon>Eukaryota</taxon>
        <taxon>Metazoa</taxon>
        <taxon>Chordata</taxon>
        <taxon>Craniata</taxon>
        <taxon>Vertebrata</taxon>
        <taxon>Euteleostomi</taxon>
        <taxon>Mammalia</taxon>
        <taxon>Eutheria</taxon>
        <taxon>Laurasiatheria</taxon>
        <taxon>Carnivora</taxon>
        <taxon>Caniformia</taxon>
        <taxon>Canidae</taxon>
        <taxon>Vulpes</taxon>
    </lineage>
</organism>
<feature type="transmembrane region" description="Helical" evidence="6">
    <location>
        <begin position="282"/>
        <end position="302"/>
    </location>
</feature>
<keyword evidence="3 6" id="KW-1133">Transmembrane helix</keyword>
<dbReference type="Pfam" id="PF00335">
    <property type="entry name" value="Tetraspanin"/>
    <property type="match status" value="1"/>
</dbReference>
<keyword evidence="4 6" id="KW-0472">Membrane</keyword>
<evidence type="ECO:0000256" key="5">
    <source>
        <dbReference type="SAM" id="MobiDB-lite"/>
    </source>
</evidence>
<evidence type="ECO:0000256" key="2">
    <source>
        <dbReference type="ARBA" id="ARBA00022692"/>
    </source>
</evidence>
<evidence type="ECO:0000256" key="1">
    <source>
        <dbReference type="ARBA" id="ARBA00004141"/>
    </source>
</evidence>
<feature type="transmembrane region" description="Helical" evidence="6">
    <location>
        <begin position="208"/>
        <end position="230"/>
    </location>
</feature>
<dbReference type="InterPro" id="IPR008952">
    <property type="entry name" value="Tetraspanin_EC2_sf"/>
</dbReference>
<evidence type="ECO:0000313" key="7">
    <source>
        <dbReference type="Proteomes" id="UP001652641"/>
    </source>
</evidence>
<sequence>MVVTKSCPDELMEQTLDLPGRGPHWGPAVAATRLGWHQRPGLVLLLPFGVWAGGNPPVLQVPSEEDSRQRGPGVQAARCWSAGLAWKPCPRPQPWAAPPRAAVLYSPHLVQPARPGAAGGPAQGQPGPLPAAPRAQRAQPITSRLRSPCLFLVPPQGAGCRALPGSSPLTSRRPGPAPREDQVWRAGAGGEPASPLPLGSSCLKYLTFLFNFVFSLLGLLALAVGLWGLAVKGPLGSGGAALPRDPMLGLALGGLAVGAVSLAGCLGALCENACLLHCFSGGLLAFLLLEAVLGALLVALWGPLQDGLEYTLRAAVAHYQDDPDLHFLIDQVQRGLQCCGASSYQDWTRNMHFNCSSPGAQACSLPASCCIGPREDGAAVSDPCGLGALGLDQEAAQRVVHLQGCGPPLRGWLRRSVRAAGVYVVAVVAVQGAELLLAAQLLRALAVRKGGLQSPRTAGTGAPRERPPA</sequence>
<gene>
    <name evidence="8" type="primary">TSPAN10</name>
</gene>
<dbReference type="CDD" id="cd03167">
    <property type="entry name" value="oculospanin_like_LEL"/>
    <property type="match status" value="1"/>
</dbReference>
<dbReference type="PANTHER" id="PTHR19282:SF550">
    <property type="entry name" value="TETRASPANIN-10"/>
    <property type="match status" value="1"/>
</dbReference>
<evidence type="ECO:0000256" key="4">
    <source>
        <dbReference type="ARBA" id="ARBA00023136"/>
    </source>
</evidence>
<keyword evidence="7" id="KW-1185">Reference proteome</keyword>
<evidence type="ECO:0000256" key="6">
    <source>
        <dbReference type="SAM" id="Phobius"/>
    </source>
</evidence>
<dbReference type="Gene3D" id="1.10.1450.10">
    <property type="entry name" value="Tetraspanin"/>
    <property type="match status" value="1"/>
</dbReference>
<proteinExistence type="predicted"/>
<feature type="region of interest" description="Disordered" evidence="5">
    <location>
        <begin position="162"/>
        <end position="188"/>
    </location>
</feature>
<name>A0ABM4ZXS1_VULVU</name>
<accession>A0ABM4ZXS1</accession>
<dbReference type="Proteomes" id="UP001652641">
    <property type="component" value="Chromosome 2"/>
</dbReference>
<reference evidence="8" key="2">
    <citation type="submission" date="2025-08" db="UniProtKB">
        <authorList>
            <consortium name="RefSeq"/>
        </authorList>
    </citation>
    <scope>IDENTIFICATION</scope>
    <source>
        <tissue evidence="8">Cell line</tissue>
    </source>
</reference>
<dbReference type="SUPFAM" id="SSF48652">
    <property type="entry name" value="Tetraspanin"/>
    <property type="match status" value="1"/>
</dbReference>
<dbReference type="InterPro" id="IPR018499">
    <property type="entry name" value="Tetraspanin/Peripherin"/>
</dbReference>
<dbReference type="GeneID" id="112920679"/>
<feature type="region of interest" description="Disordered" evidence="5">
    <location>
        <begin position="112"/>
        <end position="138"/>
    </location>
</feature>
<dbReference type="RefSeq" id="XP_072607337.1">
    <property type="nucleotide sequence ID" value="XM_072751236.1"/>
</dbReference>